<comment type="similarity">
    <text evidence="11">Belongs to the COX15/CtaA family. Type 1 subfamily.</text>
</comment>
<proteinExistence type="inferred from homology"/>
<feature type="transmembrane region" description="Helical" evidence="11">
    <location>
        <begin position="273"/>
        <end position="294"/>
    </location>
</feature>
<evidence type="ECO:0000256" key="11">
    <source>
        <dbReference type="HAMAP-Rule" id="MF_01664"/>
    </source>
</evidence>
<evidence type="ECO:0000256" key="3">
    <source>
        <dbReference type="ARBA" id="ARBA00022692"/>
    </source>
</evidence>
<comment type="subunit">
    <text evidence="11">Interacts with CtaB.</text>
</comment>
<dbReference type="HAMAP" id="MF_01664">
    <property type="entry name" value="HemeA_synth_type1"/>
    <property type="match status" value="1"/>
</dbReference>
<dbReference type="EC" id="1.17.99.9" evidence="11"/>
<comment type="subcellular location">
    <subcellularLocation>
        <location evidence="11">Cell membrane</location>
        <topology evidence="11">Multi-pass membrane protein</topology>
    </subcellularLocation>
    <subcellularLocation>
        <location evidence="1">Membrane</location>
        <topology evidence="1">Multi-pass membrane protein</topology>
    </subcellularLocation>
</comment>
<evidence type="ECO:0000313" key="12">
    <source>
        <dbReference type="EMBL" id="GGJ86991.1"/>
    </source>
</evidence>
<evidence type="ECO:0000256" key="5">
    <source>
        <dbReference type="ARBA" id="ARBA00022989"/>
    </source>
</evidence>
<comment type="pathway">
    <text evidence="11">Porphyrin-containing compound metabolism; heme A biosynthesis; heme A from heme O: step 1/1.</text>
</comment>
<sequence>MLKTLKLLSVVASLGMMFVLIGGALVTKTGSGLGCGESWPLCEGQLFPSEVTPELIIELSHRLISGIMGFVVLTLSILSWIVVGHIREVKFLSFMSSFFLILQALIGAAAVMWNQSDFIMATHFGISLISFTAVFLLMLLIFEVDTKFDAKSLTIEKKHRTEIYAITIYTVIVVYTGALVRHVEASMVCSGWPFCSNNSPLALSDYGFDQWVQMGHRLAAGLLFIWTVILTIKMIKRYGEHRVMNWGWITTVLLIALQAFFGAMIIFTMLNLWIALMHAFVISCYFAMLSYFVLLSSRSARH</sequence>
<comment type="caution">
    <text evidence="12">The sequence shown here is derived from an EMBL/GenBank/DDBJ whole genome shotgun (WGS) entry which is preliminary data.</text>
</comment>
<keyword evidence="13" id="KW-1185">Reference proteome</keyword>
<dbReference type="GO" id="GO:0046872">
    <property type="term" value="F:metal ion binding"/>
    <property type="evidence" value="ECO:0007669"/>
    <property type="project" value="UniProtKB-KW"/>
</dbReference>
<comment type="function">
    <text evidence="11">Catalyzes the conversion of heme O to heme A by two successive hydroxylations of the methyl group at C8. The first hydroxylation forms heme I, the second hydroxylation results in an unstable dihydroxymethyl group, which spontaneously dehydrates, resulting in the formyl group of heme A.</text>
</comment>
<dbReference type="InterPro" id="IPR003780">
    <property type="entry name" value="COX15/CtaA_fam"/>
</dbReference>
<evidence type="ECO:0000256" key="6">
    <source>
        <dbReference type="ARBA" id="ARBA00023002"/>
    </source>
</evidence>
<evidence type="ECO:0000256" key="2">
    <source>
        <dbReference type="ARBA" id="ARBA00022475"/>
    </source>
</evidence>
<feature type="transmembrane region" description="Helical" evidence="11">
    <location>
        <begin position="247"/>
        <end position="267"/>
    </location>
</feature>
<dbReference type="InterPro" id="IPR023755">
    <property type="entry name" value="HemeA_Synthase_type1"/>
</dbReference>
<dbReference type="GO" id="GO:0120547">
    <property type="term" value="F:heme A synthase activity"/>
    <property type="evidence" value="ECO:0007669"/>
    <property type="project" value="UniProtKB-EC"/>
</dbReference>
<keyword evidence="10" id="KW-1015">Disulfide bond</keyword>
<dbReference type="Proteomes" id="UP000658382">
    <property type="component" value="Unassembled WGS sequence"/>
</dbReference>
<comment type="catalytic activity">
    <reaction evidence="11">
        <text>Fe(II)-heme o + 2 A + H2O = Fe(II)-heme a + 2 AH2</text>
        <dbReference type="Rhea" id="RHEA:63388"/>
        <dbReference type="ChEBI" id="CHEBI:13193"/>
        <dbReference type="ChEBI" id="CHEBI:15377"/>
        <dbReference type="ChEBI" id="CHEBI:17499"/>
        <dbReference type="ChEBI" id="CHEBI:60530"/>
        <dbReference type="ChEBI" id="CHEBI:61715"/>
        <dbReference type="EC" id="1.17.99.9"/>
    </reaction>
</comment>
<keyword evidence="8 11" id="KW-0350">Heme biosynthesis</keyword>
<evidence type="ECO:0000256" key="10">
    <source>
        <dbReference type="ARBA" id="ARBA00023157"/>
    </source>
</evidence>
<keyword evidence="9 11" id="KW-0472">Membrane</keyword>
<reference evidence="12" key="2">
    <citation type="submission" date="2020-09" db="EMBL/GenBank/DDBJ databases">
        <authorList>
            <person name="Sun Q."/>
            <person name="Ohkuma M."/>
        </authorList>
    </citation>
    <scope>NUCLEOTIDE SEQUENCE</scope>
    <source>
        <strain evidence="12">JCM 12580</strain>
    </source>
</reference>
<keyword evidence="3 11" id="KW-0812">Transmembrane</keyword>
<feature type="transmembrane region" description="Helical" evidence="11">
    <location>
        <begin position="7"/>
        <end position="26"/>
    </location>
</feature>
<dbReference type="EMBL" id="BMNQ01000004">
    <property type="protein sequence ID" value="GGJ86991.1"/>
    <property type="molecule type" value="Genomic_DNA"/>
</dbReference>
<dbReference type="Pfam" id="PF02628">
    <property type="entry name" value="COX15-CtaA"/>
    <property type="match status" value="1"/>
</dbReference>
<evidence type="ECO:0000256" key="9">
    <source>
        <dbReference type="ARBA" id="ARBA00023136"/>
    </source>
</evidence>
<dbReference type="AlphaFoldDB" id="A0A917UUY0"/>
<feature type="binding site" description="axial binding residue" evidence="11">
    <location>
        <position position="278"/>
    </location>
    <ligand>
        <name>heme</name>
        <dbReference type="ChEBI" id="CHEBI:30413"/>
    </ligand>
    <ligandPart>
        <name>Fe</name>
        <dbReference type="ChEBI" id="CHEBI:18248"/>
    </ligandPart>
</feature>
<evidence type="ECO:0000256" key="8">
    <source>
        <dbReference type="ARBA" id="ARBA00023133"/>
    </source>
</evidence>
<comment type="cofactor">
    <cofactor evidence="11">
        <name>heme b</name>
        <dbReference type="ChEBI" id="CHEBI:60344"/>
    </cofactor>
</comment>
<dbReference type="PANTHER" id="PTHR35457:SF1">
    <property type="entry name" value="HEME A SYNTHASE"/>
    <property type="match status" value="1"/>
</dbReference>
<feature type="transmembrane region" description="Helical" evidence="11">
    <location>
        <begin position="91"/>
        <end position="113"/>
    </location>
</feature>
<gene>
    <name evidence="11 12" type="primary">ctaA</name>
    <name evidence="12" type="ORF">GCM10007063_06890</name>
</gene>
<reference evidence="12" key="1">
    <citation type="journal article" date="2014" name="Int. J. Syst. Evol. Microbiol.">
        <title>Complete genome sequence of Corynebacterium casei LMG S-19264T (=DSM 44701T), isolated from a smear-ripened cheese.</title>
        <authorList>
            <consortium name="US DOE Joint Genome Institute (JGI-PGF)"/>
            <person name="Walter F."/>
            <person name="Albersmeier A."/>
            <person name="Kalinowski J."/>
            <person name="Ruckert C."/>
        </authorList>
    </citation>
    <scope>NUCLEOTIDE SEQUENCE</scope>
    <source>
        <strain evidence="12">JCM 12580</strain>
    </source>
</reference>
<feature type="transmembrane region" description="Helical" evidence="11">
    <location>
        <begin position="218"/>
        <end position="235"/>
    </location>
</feature>
<feature type="transmembrane region" description="Helical" evidence="11">
    <location>
        <begin position="119"/>
        <end position="142"/>
    </location>
</feature>
<evidence type="ECO:0000313" key="13">
    <source>
        <dbReference type="Proteomes" id="UP000658382"/>
    </source>
</evidence>
<name>A0A917UUY0_9BACI</name>
<keyword evidence="5 11" id="KW-1133">Transmembrane helix</keyword>
<feature type="binding site" description="axial binding residue" evidence="11">
    <location>
        <position position="216"/>
    </location>
    <ligand>
        <name>heme</name>
        <dbReference type="ChEBI" id="CHEBI:30413"/>
    </ligand>
    <ligandPart>
        <name>Fe</name>
        <dbReference type="ChEBI" id="CHEBI:18248"/>
    </ligandPart>
</feature>
<dbReference type="InterPro" id="IPR050450">
    <property type="entry name" value="COX15/CtaA_HemeA_synthase"/>
</dbReference>
<feature type="transmembrane region" description="Helical" evidence="11">
    <location>
        <begin position="63"/>
        <end position="84"/>
    </location>
</feature>
<keyword evidence="6 11" id="KW-0560">Oxidoreductase</keyword>
<keyword evidence="7 11" id="KW-0408">Iron</keyword>
<dbReference type="GO" id="GO:0006784">
    <property type="term" value="P:heme A biosynthetic process"/>
    <property type="evidence" value="ECO:0007669"/>
    <property type="project" value="UniProtKB-UniRule"/>
</dbReference>
<evidence type="ECO:0000256" key="4">
    <source>
        <dbReference type="ARBA" id="ARBA00022723"/>
    </source>
</evidence>
<dbReference type="GO" id="GO:0005886">
    <property type="term" value="C:plasma membrane"/>
    <property type="evidence" value="ECO:0007669"/>
    <property type="project" value="UniProtKB-SubCell"/>
</dbReference>
<keyword evidence="4 11" id="KW-0479">Metal-binding</keyword>
<evidence type="ECO:0000256" key="7">
    <source>
        <dbReference type="ARBA" id="ARBA00023004"/>
    </source>
</evidence>
<protein>
    <recommendedName>
        <fullName evidence="11">Heme A synthase</fullName>
        <shortName evidence="11">HAS</shortName>
        <ecNumber evidence="11">1.17.99.9</ecNumber>
    </recommendedName>
    <alternativeName>
        <fullName evidence="11">Cytochrome aa3-controlling protein</fullName>
    </alternativeName>
</protein>
<dbReference type="RefSeq" id="WP_188631668.1">
    <property type="nucleotide sequence ID" value="NZ_BMNQ01000004.1"/>
</dbReference>
<organism evidence="12 13">
    <name type="scientific">Lentibacillus kapialis</name>
    <dbReference type="NCBI Taxonomy" id="340214"/>
    <lineage>
        <taxon>Bacteria</taxon>
        <taxon>Bacillati</taxon>
        <taxon>Bacillota</taxon>
        <taxon>Bacilli</taxon>
        <taxon>Bacillales</taxon>
        <taxon>Bacillaceae</taxon>
        <taxon>Lentibacillus</taxon>
    </lineage>
</organism>
<accession>A0A917UUY0</accession>
<evidence type="ECO:0000256" key="1">
    <source>
        <dbReference type="ARBA" id="ARBA00004141"/>
    </source>
</evidence>
<feature type="transmembrane region" description="Helical" evidence="11">
    <location>
        <begin position="163"/>
        <end position="183"/>
    </location>
</feature>
<keyword evidence="2 11" id="KW-1003">Cell membrane</keyword>
<dbReference type="PANTHER" id="PTHR35457">
    <property type="entry name" value="HEME A SYNTHASE"/>
    <property type="match status" value="1"/>
</dbReference>